<dbReference type="SMART" id="SM00715">
    <property type="entry name" value="LA"/>
    <property type="match status" value="1"/>
</dbReference>
<dbReference type="InterPro" id="IPR058699">
    <property type="entry name" value="RRM_LARP4/4B"/>
</dbReference>
<evidence type="ECO:0000313" key="7">
    <source>
        <dbReference type="EMBL" id="KAJ0394947.1"/>
    </source>
</evidence>
<dbReference type="EMBL" id="JAKCXM010000373">
    <property type="protein sequence ID" value="KAJ0394947.1"/>
    <property type="molecule type" value="Genomic_DNA"/>
</dbReference>
<feature type="compositionally biased region" description="Basic and acidic residues" evidence="4">
    <location>
        <begin position="578"/>
        <end position="603"/>
    </location>
</feature>
<protein>
    <recommendedName>
        <fullName evidence="9">HTH La-type RNA-binding domain-containing protein</fullName>
    </recommendedName>
</protein>
<gene>
    <name evidence="7" type="ORF">P43SY_001519</name>
</gene>
<dbReference type="InterPro" id="IPR006630">
    <property type="entry name" value="La_HTH"/>
</dbReference>
<dbReference type="PROSITE" id="PS50961">
    <property type="entry name" value="HTH_LA"/>
    <property type="match status" value="1"/>
</dbReference>
<dbReference type="PROSITE" id="PS50102">
    <property type="entry name" value="RRM"/>
    <property type="match status" value="1"/>
</dbReference>
<feature type="compositionally biased region" description="Basic residues" evidence="4">
    <location>
        <begin position="311"/>
        <end position="321"/>
    </location>
</feature>
<organism evidence="7 8">
    <name type="scientific">Pythium insidiosum</name>
    <name type="common">Pythiosis disease agent</name>
    <dbReference type="NCBI Taxonomy" id="114742"/>
    <lineage>
        <taxon>Eukaryota</taxon>
        <taxon>Sar</taxon>
        <taxon>Stramenopiles</taxon>
        <taxon>Oomycota</taxon>
        <taxon>Peronosporomycetes</taxon>
        <taxon>Pythiales</taxon>
        <taxon>Pythiaceae</taxon>
        <taxon>Pythium</taxon>
    </lineage>
</organism>
<dbReference type="PANTHER" id="PTHR22792">
    <property type="entry name" value="LUPUS LA PROTEIN-RELATED"/>
    <property type="match status" value="1"/>
</dbReference>
<feature type="compositionally biased region" description="Low complexity" evidence="4">
    <location>
        <begin position="501"/>
        <end position="517"/>
    </location>
</feature>
<feature type="domain" description="HTH La-type RNA-binding" evidence="6">
    <location>
        <begin position="44"/>
        <end position="133"/>
    </location>
</feature>
<evidence type="ECO:0000313" key="8">
    <source>
        <dbReference type="Proteomes" id="UP001209570"/>
    </source>
</evidence>
<proteinExistence type="predicted"/>
<dbReference type="Gene3D" id="3.30.70.330">
    <property type="match status" value="1"/>
</dbReference>
<keyword evidence="2 3" id="KW-0694">RNA-binding</keyword>
<comment type="caution">
    <text evidence="7">The sequence shown here is derived from an EMBL/GenBank/DDBJ whole genome shotgun (WGS) entry which is preliminary data.</text>
</comment>
<feature type="region of interest" description="Disordered" evidence="4">
    <location>
        <begin position="494"/>
        <end position="603"/>
    </location>
</feature>
<feature type="region of interest" description="Disordered" evidence="4">
    <location>
        <begin position="260"/>
        <end position="340"/>
    </location>
</feature>
<dbReference type="InterPro" id="IPR045180">
    <property type="entry name" value="La_dom_prot"/>
</dbReference>
<dbReference type="SUPFAM" id="SSF46785">
    <property type="entry name" value="Winged helix' DNA-binding domain"/>
    <property type="match status" value="2"/>
</dbReference>
<feature type="compositionally biased region" description="Low complexity" evidence="4">
    <location>
        <begin position="322"/>
        <end position="340"/>
    </location>
</feature>
<feature type="compositionally biased region" description="Polar residues" evidence="4">
    <location>
        <begin position="299"/>
        <end position="310"/>
    </location>
</feature>
<reference evidence="7" key="1">
    <citation type="submission" date="2021-12" db="EMBL/GenBank/DDBJ databases">
        <title>Prjna785345.</title>
        <authorList>
            <person name="Rujirawat T."/>
            <person name="Krajaejun T."/>
        </authorList>
    </citation>
    <scope>NUCLEOTIDE SEQUENCE</scope>
    <source>
        <strain evidence="7">Pi057C3</strain>
    </source>
</reference>
<dbReference type="GO" id="GO:0005634">
    <property type="term" value="C:nucleus"/>
    <property type="evidence" value="ECO:0007669"/>
    <property type="project" value="TreeGrafter"/>
</dbReference>
<dbReference type="InterPro" id="IPR012677">
    <property type="entry name" value="Nucleotide-bd_a/b_plait_sf"/>
</dbReference>
<feature type="compositionally biased region" description="Low complexity" evidence="4">
    <location>
        <begin position="274"/>
        <end position="289"/>
    </location>
</feature>
<evidence type="ECO:0000256" key="1">
    <source>
        <dbReference type="ARBA" id="ARBA00022553"/>
    </source>
</evidence>
<dbReference type="PANTHER" id="PTHR22792:SF140">
    <property type="entry name" value="ACHILLES, ISOFORM A"/>
    <property type="match status" value="1"/>
</dbReference>
<dbReference type="InterPro" id="IPR000504">
    <property type="entry name" value="RRM_dom"/>
</dbReference>
<dbReference type="InterPro" id="IPR035979">
    <property type="entry name" value="RBD_domain_sf"/>
</dbReference>
<dbReference type="InterPro" id="IPR036388">
    <property type="entry name" value="WH-like_DNA-bd_sf"/>
</dbReference>
<dbReference type="Pfam" id="PF26088">
    <property type="entry name" value="RRM_LARP4"/>
    <property type="match status" value="1"/>
</dbReference>
<evidence type="ECO:0000256" key="3">
    <source>
        <dbReference type="PROSITE-ProRule" id="PRU00332"/>
    </source>
</evidence>
<dbReference type="InterPro" id="IPR036390">
    <property type="entry name" value="WH_DNA-bd_sf"/>
</dbReference>
<dbReference type="Gene3D" id="1.10.10.10">
    <property type="entry name" value="Winged helix-like DNA-binding domain superfamily/Winged helix DNA-binding domain"/>
    <property type="match status" value="2"/>
</dbReference>
<evidence type="ECO:0008006" key="9">
    <source>
        <dbReference type="Google" id="ProtNLM"/>
    </source>
</evidence>
<name>A0AAD5LE64_PYTIN</name>
<evidence type="ECO:0000259" key="5">
    <source>
        <dbReference type="PROSITE" id="PS50102"/>
    </source>
</evidence>
<evidence type="ECO:0000256" key="4">
    <source>
        <dbReference type="SAM" id="MobiDB-lite"/>
    </source>
</evidence>
<dbReference type="GO" id="GO:0003729">
    <property type="term" value="F:mRNA binding"/>
    <property type="evidence" value="ECO:0007669"/>
    <property type="project" value="TreeGrafter"/>
</dbReference>
<dbReference type="SUPFAM" id="SSF54928">
    <property type="entry name" value="RNA-binding domain, RBD"/>
    <property type="match status" value="1"/>
</dbReference>
<sequence length="603" mass="65310">MSAAAAAQPKAAGAKTKLAGKELKDAIKRQVEFYFSRSNLANDAFLVSQMNSQMYRQVEFYFSRSNLANDAFLVSQMNSQMYVPVDVIVGFAKIKELTDSKQLLVEAIADSKIVIVNESKDAIKPNIKSERNTIILREIPSATAPEEVKAIFEGCGEVTSVRSDVGDTWFVTMASEEDAVQTLLALRSKTFNNAPIKARLKSENLLKSFYPTQPAEPVVASSGVAASAAYARGYYASGAGYYDVPNNYGVQYAPRAQYNNGAADNNRRAGGRGAQNFRQGGRGNNAAGQHQHPKEGRAKSNSFEQQQQRPGSRKAKDKKAKAAAQQQQTAGNGKKNGAAAAERQPILNASNFPPLPATEKEAVQSEEIQHKYAHEDILEIVKNMDEDDCKLADGKMDFEAHSVALTPVAHPDLLRNQRTYSIEQAREALRQGRPIRSDSIGSVDYESMMYGEDYTKEAREIRKQKAEASVAEGKAPETAKPKVLGYAAAVINGTPAPQPTPEATAVAKKPVSTTPKAAAKEEKKAPKKTVKTTKETKEPAVDESLPKTGAWGGRNFLEVVKSEPVNPPAAPVVAAPAKKAEPSKDAKDKASKERRPAKAGDKQ</sequence>
<keyword evidence="8" id="KW-1185">Reference proteome</keyword>
<dbReference type="SMART" id="SM00360">
    <property type="entry name" value="RRM"/>
    <property type="match status" value="1"/>
</dbReference>
<dbReference type="Proteomes" id="UP001209570">
    <property type="component" value="Unassembled WGS sequence"/>
</dbReference>
<keyword evidence="1" id="KW-0597">Phosphoprotein</keyword>
<accession>A0AAD5LE64</accession>
<evidence type="ECO:0000259" key="6">
    <source>
        <dbReference type="PROSITE" id="PS50961"/>
    </source>
</evidence>
<evidence type="ECO:0000256" key="2">
    <source>
        <dbReference type="ARBA" id="ARBA00022884"/>
    </source>
</evidence>
<dbReference type="CDD" id="cd12430">
    <property type="entry name" value="RRM_LARP4_5_like"/>
    <property type="match status" value="1"/>
</dbReference>
<feature type="domain" description="RRM" evidence="5">
    <location>
        <begin position="132"/>
        <end position="203"/>
    </location>
</feature>
<dbReference type="AlphaFoldDB" id="A0AAD5LE64"/>
<dbReference type="Pfam" id="PF05383">
    <property type="entry name" value="La"/>
    <property type="match status" value="2"/>
</dbReference>